<proteinExistence type="predicted"/>
<keyword evidence="3" id="KW-1185">Reference proteome</keyword>
<evidence type="ECO:0000313" key="3">
    <source>
        <dbReference type="Proteomes" id="UP001218188"/>
    </source>
</evidence>
<gene>
    <name evidence="2" type="ORF">C8F04DRAFT_1232448</name>
</gene>
<feature type="region of interest" description="Disordered" evidence="1">
    <location>
        <begin position="1"/>
        <end position="56"/>
    </location>
</feature>
<reference evidence="2" key="1">
    <citation type="submission" date="2023-03" db="EMBL/GenBank/DDBJ databases">
        <title>Massive genome expansion in bonnet fungi (Mycena s.s.) driven by repeated elements and novel gene families across ecological guilds.</title>
        <authorList>
            <consortium name="Lawrence Berkeley National Laboratory"/>
            <person name="Harder C.B."/>
            <person name="Miyauchi S."/>
            <person name="Viragh M."/>
            <person name="Kuo A."/>
            <person name="Thoen E."/>
            <person name="Andreopoulos B."/>
            <person name="Lu D."/>
            <person name="Skrede I."/>
            <person name="Drula E."/>
            <person name="Henrissat B."/>
            <person name="Morin E."/>
            <person name="Kohler A."/>
            <person name="Barry K."/>
            <person name="LaButti K."/>
            <person name="Morin E."/>
            <person name="Salamov A."/>
            <person name="Lipzen A."/>
            <person name="Mereny Z."/>
            <person name="Hegedus B."/>
            <person name="Baldrian P."/>
            <person name="Stursova M."/>
            <person name="Weitz H."/>
            <person name="Taylor A."/>
            <person name="Grigoriev I.V."/>
            <person name="Nagy L.G."/>
            <person name="Martin F."/>
            <person name="Kauserud H."/>
        </authorList>
    </citation>
    <scope>NUCLEOTIDE SEQUENCE</scope>
    <source>
        <strain evidence="2">CBHHK200</strain>
    </source>
</reference>
<feature type="compositionally biased region" description="Polar residues" evidence="1">
    <location>
        <begin position="39"/>
        <end position="48"/>
    </location>
</feature>
<sequence length="81" mass="8102">MSSVSSQGPQSRNGDGSREEAEANEEGKRGVDVVMPLADSTSTPTAAPNTRAGGDVPMPAATLNANTNTLAAAARTTSTPT</sequence>
<evidence type="ECO:0000313" key="2">
    <source>
        <dbReference type="EMBL" id="KAJ7037568.1"/>
    </source>
</evidence>
<dbReference type="AlphaFoldDB" id="A0AAD6X3G1"/>
<feature type="non-terminal residue" evidence="2">
    <location>
        <position position="1"/>
    </location>
</feature>
<evidence type="ECO:0000256" key="1">
    <source>
        <dbReference type="SAM" id="MobiDB-lite"/>
    </source>
</evidence>
<protein>
    <submittedName>
        <fullName evidence="2">Uncharacterized protein</fullName>
    </submittedName>
</protein>
<dbReference type="EMBL" id="JARJCM010000036">
    <property type="protein sequence ID" value="KAJ7037568.1"/>
    <property type="molecule type" value="Genomic_DNA"/>
</dbReference>
<comment type="caution">
    <text evidence="2">The sequence shown here is derived from an EMBL/GenBank/DDBJ whole genome shotgun (WGS) entry which is preliminary data.</text>
</comment>
<feature type="compositionally biased region" description="Polar residues" evidence="1">
    <location>
        <begin position="1"/>
        <end position="14"/>
    </location>
</feature>
<accession>A0AAD6X3G1</accession>
<feature type="compositionally biased region" description="Basic and acidic residues" evidence="1">
    <location>
        <begin position="15"/>
        <end position="31"/>
    </location>
</feature>
<name>A0AAD6X3G1_9AGAR</name>
<dbReference type="Proteomes" id="UP001218188">
    <property type="component" value="Unassembled WGS sequence"/>
</dbReference>
<organism evidence="2 3">
    <name type="scientific">Mycena alexandri</name>
    <dbReference type="NCBI Taxonomy" id="1745969"/>
    <lineage>
        <taxon>Eukaryota</taxon>
        <taxon>Fungi</taxon>
        <taxon>Dikarya</taxon>
        <taxon>Basidiomycota</taxon>
        <taxon>Agaricomycotina</taxon>
        <taxon>Agaricomycetes</taxon>
        <taxon>Agaricomycetidae</taxon>
        <taxon>Agaricales</taxon>
        <taxon>Marasmiineae</taxon>
        <taxon>Mycenaceae</taxon>
        <taxon>Mycena</taxon>
    </lineage>
</organism>